<sequence length="66" mass="7675">MSDHGFRMKSIAMSIEWLDDITPSNFWVRCKDFAGVATQGTTKIKIFRPRMLRGFTSYWLRVNGSD</sequence>
<dbReference type="Proteomes" id="UP000054485">
    <property type="component" value="Unassembled WGS sequence"/>
</dbReference>
<reference evidence="2" key="2">
    <citation type="submission" date="2015-01" db="EMBL/GenBank/DDBJ databases">
        <title>Evolutionary Origins and Diversification of the Mycorrhizal Mutualists.</title>
        <authorList>
            <consortium name="DOE Joint Genome Institute"/>
            <consortium name="Mycorrhizal Genomics Consortium"/>
            <person name="Kohler A."/>
            <person name="Kuo A."/>
            <person name="Nagy L.G."/>
            <person name="Floudas D."/>
            <person name="Copeland A."/>
            <person name="Barry K.W."/>
            <person name="Cichocki N."/>
            <person name="Veneault-Fourrey C."/>
            <person name="LaButti K."/>
            <person name="Lindquist E.A."/>
            <person name="Lipzen A."/>
            <person name="Lundell T."/>
            <person name="Morin E."/>
            <person name="Murat C."/>
            <person name="Riley R."/>
            <person name="Ohm R."/>
            <person name="Sun H."/>
            <person name="Tunlid A."/>
            <person name="Henrissat B."/>
            <person name="Grigoriev I.V."/>
            <person name="Hibbett D.S."/>
            <person name="Martin F."/>
        </authorList>
    </citation>
    <scope>NUCLEOTIDE SEQUENCE [LARGE SCALE GENOMIC DNA]</scope>
    <source>
        <strain evidence="2">UH-Slu-Lm8-n1</strain>
    </source>
</reference>
<gene>
    <name evidence="1" type="ORF">CY34DRAFT_813139</name>
</gene>
<organism evidence="1 2">
    <name type="scientific">Suillus luteus UH-Slu-Lm8-n1</name>
    <dbReference type="NCBI Taxonomy" id="930992"/>
    <lineage>
        <taxon>Eukaryota</taxon>
        <taxon>Fungi</taxon>
        <taxon>Dikarya</taxon>
        <taxon>Basidiomycota</taxon>
        <taxon>Agaricomycotina</taxon>
        <taxon>Agaricomycetes</taxon>
        <taxon>Agaricomycetidae</taxon>
        <taxon>Boletales</taxon>
        <taxon>Suillineae</taxon>
        <taxon>Suillaceae</taxon>
        <taxon>Suillus</taxon>
    </lineage>
</organism>
<dbReference type="EMBL" id="KN835810">
    <property type="protein sequence ID" value="KIK34094.1"/>
    <property type="molecule type" value="Genomic_DNA"/>
</dbReference>
<dbReference type="InParanoid" id="A0A0D0A7G2"/>
<dbReference type="AlphaFoldDB" id="A0A0D0A7G2"/>
<dbReference type="OrthoDB" id="2702501at2759"/>
<reference evidence="1 2" key="1">
    <citation type="submission" date="2014-04" db="EMBL/GenBank/DDBJ databases">
        <authorList>
            <consortium name="DOE Joint Genome Institute"/>
            <person name="Kuo A."/>
            <person name="Ruytinx J."/>
            <person name="Rineau F."/>
            <person name="Colpaert J."/>
            <person name="Kohler A."/>
            <person name="Nagy L.G."/>
            <person name="Floudas D."/>
            <person name="Copeland A."/>
            <person name="Barry K.W."/>
            <person name="Cichocki N."/>
            <person name="Veneault-Fourrey C."/>
            <person name="LaButti K."/>
            <person name="Lindquist E.A."/>
            <person name="Lipzen A."/>
            <person name="Lundell T."/>
            <person name="Morin E."/>
            <person name="Murat C."/>
            <person name="Sun H."/>
            <person name="Tunlid A."/>
            <person name="Henrissat B."/>
            <person name="Grigoriev I.V."/>
            <person name="Hibbett D.S."/>
            <person name="Martin F."/>
            <person name="Nordberg H.P."/>
            <person name="Cantor M.N."/>
            <person name="Hua S.X."/>
        </authorList>
    </citation>
    <scope>NUCLEOTIDE SEQUENCE [LARGE SCALE GENOMIC DNA]</scope>
    <source>
        <strain evidence="1 2">UH-Slu-Lm8-n1</strain>
    </source>
</reference>
<accession>A0A0D0A7G2</accession>
<name>A0A0D0A7G2_9AGAM</name>
<evidence type="ECO:0000313" key="1">
    <source>
        <dbReference type="EMBL" id="KIK34094.1"/>
    </source>
</evidence>
<keyword evidence="2" id="KW-1185">Reference proteome</keyword>
<evidence type="ECO:0000313" key="2">
    <source>
        <dbReference type="Proteomes" id="UP000054485"/>
    </source>
</evidence>
<protein>
    <submittedName>
        <fullName evidence="1">Uncharacterized protein</fullName>
    </submittedName>
</protein>
<proteinExistence type="predicted"/>
<dbReference type="HOGENOM" id="CLU_2832905_0_0_1"/>